<feature type="domain" description="Glycosyltransferase 2-like" evidence="1">
    <location>
        <begin position="11"/>
        <end position="119"/>
    </location>
</feature>
<dbReference type="AlphaFoldDB" id="A0A4P8LEF9"/>
<dbReference type="Pfam" id="PF00535">
    <property type="entry name" value="Glycos_transf_2"/>
    <property type="match status" value="1"/>
</dbReference>
<dbReference type="Proteomes" id="UP000479773">
    <property type="component" value="Unassembled WGS sequence"/>
</dbReference>
<reference evidence="3 5" key="2">
    <citation type="submission" date="2020-05" db="EMBL/GenBank/DDBJ databases">
        <title>FDA dAtabase for Regulatory Grade micrObial Sequences (FDA-ARGOS): Supporting development and validation of Infectious Disease Dx tests.</title>
        <authorList>
            <person name="Bojja K."/>
            <person name="Kessler A."/>
            <person name="Tallon L."/>
            <person name="Sadzewicz L."/>
            <person name="Zhao X."/>
            <person name="Vavikolanu K."/>
            <person name="Mehta A."/>
            <person name="Aluvathingal J."/>
            <person name="Nadendla S."/>
            <person name="Myers T."/>
            <person name="Yan Y."/>
            <person name="Sichtig H."/>
        </authorList>
    </citation>
    <scope>NUCLEOTIDE SEQUENCE [LARGE SCALE GENOMIC DNA]</scope>
    <source>
        <strain evidence="3 5">FDAARGOS_763</strain>
    </source>
</reference>
<evidence type="ECO:0000313" key="4">
    <source>
        <dbReference type="Proteomes" id="UP000479773"/>
    </source>
</evidence>
<keyword evidence="2" id="KW-0808">Transferase</keyword>
<reference evidence="2 4" key="1">
    <citation type="journal article" date="2019" name="Nat. Med.">
        <title>A library of human gut bacterial isolates paired with longitudinal multiomics data enables mechanistic microbiome research.</title>
        <authorList>
            <person name="Poyet M."/>
            <person name="Groussin M."/>
            <person name="Gibbons S.M."/>
            <person name="Avila-Pacheco J."/>
            <person name="Jiang X."/>
            <person name="Kearney S.M."/>
            <person name="Perrotta A.R."/>
            <person name="Berdy B."/>
            <person name="Zhao S."/>
            <person name="Lieberman T.D."/>
            <person name="Swanson P.K."/>
            <person name="Smith M."/>
            <person name="Roesemann S."/>
            <person name="Alexander J.E."/>
            <person name="Rich S.A."/>
            <person name="Livny J."/>
            <person name="Vlamakis H."/>
            <person name="Clish C."/>
            <person name="Bullock K."/>
            <person name="Deik A."/>
            <person name="Scott J."/>
            <person name="Pierce K.A."/>
            <person name="Xavier R.J."/>
            <person name="Alm E.J."/>
        </authorList>
    </citation>
    <scope>NUCLEOTIDE SEQUENCE [LARGE SCALE GENOMIC DNA]</scope>
    <source>
        <strain evidence="2 4">BIOML-A106</strain>
    </source>
</reference>
<name>A0A4P8LEF9_BACFG</name>
<dbReference type="PANTHER" id="PTHR22916">
    <property type="entry name" value="GLYCOSYLTRANSFERASE"/>
    <property type="match status" value="1"/>
</dbReference>
<dbReference type="GO" id="GO:0016758">
    <property type="term" value="F:hexosyltransferase activity"/>
    <property type="evidence" value="ECO:0007669"/>
    <property type="project" value="UniProtKB-ARBA"/>
</dbReference>
<proteinExistence type="predicted"/>
<evidence type="ECO:0000313" key="3">
    <source>
        <dbReference type="EMBL" id="QKH84137.1"/>
    </source>
</evidence>
<dbReference type="PANTHER" id="PTHR22916:SF3">
    <property type="entry name" value="UDP-GLCNAC:BETAGAL BETA-1,3-N-ACETYLGLUCOSAMINYLTRANSFERASE-LIKE PROTEIN 1"/>
    <property type="match status" value="1"/>
</dbReference>
<accession>A0A4P8LEF9</accession>
<dbReference type="InterPro" id="IPR029044">
    <property type="entry name" value="Nucleotide-diphossugar_trans"/>
</dbReference>
<evidence type="ECO:0000259" key="1">
    <source>
        <dbReference type="Pfam" id="PF00535"/>
    </source>
</evidence>
<evidence type="ECO:0000313" key="5">
    <source>
        <dbReference type="Proteomes" id="UP000501467"/>
    </source>
</evidence>
<protein>
    <submittedName>
        <fullName evidence="2">Glycosyltransferase</fullName>
    </submittedName>
</protein>
<dbReference type="Gene3D" id="3.90.550.10">
    <property type="entry name" value="Spore Coat Polysaccharide Biosynthesis Protein SpsA, Chain A"/>
    <property type="match status" value="1"/>
</dbReference>
<dbReference type="Proteomes" id="UP000501467">
    <property type="component" value="Chromosome"/>
</dbReference>
<dbReference type="EMBL" id="VWEQ01000013">
    <property type="protein sequence ID" value="KAA4751086.1"/>
    <property type="molecule type" value="Genomic_DNA"/>
</dbReference>
<dbReference type="RefSeq" id="WP_005776609.1">
    <property type="nucleotide sequence ID" value="NZ_CP036550.1"/>
</dbReference>
<sequence length="290" mass="33960">MIYKCPKPIAILLAVYNGEKYLQVQIDSILAQTNQQWVLYIRDDDSTDSTQQIIFDYCLKYDNIVAVKDKLGNLGCYENFRQLLRVVRSKYYMFSDADDYWLPEKVQISYDFILKKEEQYPNIPILAHCDKIITDSNLDIINDSGWASLKFNPDIISKFDHIPLHIAGGASSIFNSNIREKYCDEKSPFPTAHDGWIALQTTRYGGKIFAIHKPLMMYRLHENSTTSTDKTIQTFAGYIKKMVHINSTLKYHWKFASLMQTIGYGSKLKYFYYRVVVFLKLMWGRFIYDK</sequence>
<organism evidence="2 4">
    <name type="scientific">Bacteroides fragilis</name>
    <dbReference type="NCBI Taxonomy" id="817"/>
    <lineage>
        <taxon>Bacteria</taxon>
        <taxon>Pseudomonadati</taxon>
        <taxon>Bacteroidota</taxon>
        <taxon>Bacteroidia</taxon>
        <taxon>Bacteroidales</taxon>
        <taxon>Bacteroidaceae</taxon>
        <taxon>Bacteroides</taxon>
    </lineage>
</organism>
<dbReference type="EMBL" id="CP054003">
    <property type="protein sequence ID" value="QKH84137.1"/>
    <property type="molecule type" value="Genomic_DNA"/>
</dbReference>
<gene>
    <name evidence="2" type="ORF">F3B44_14960</name>
    <name evidence="3" type="ORF">FOC69_07120</name>
</gene>
<dbReference type="InterPro" id="IPR001173">
    <property type="entry name" value="Glyco_trans_2-like"/>
</dbReference>
<evidence type="ECO:0000313" key="2">
    <source>
        <dbReference type="EMBL" id="KAA4751086.1"/>
    </source>
</evidence>
<dbReference type="SUPFAM" id="SSF53448">
    <property type="entry name" value="Nucleotide-diphospho-sugar transferases"/>
    <property type="match status" value="1"/>
</dbReference>